<protein>
    <submittedName>
        <fullName evidence="2">Uncharacterized protein</fullName>
    </submittedName>
</protein>
<dbReference type="Proteomes" id="UP000887565">
    <property type="component" value="Unplaced"/>
</dbReference>
<accession>A0A915HXQ5</accession>
<sequence length="121" mass="13904">MRQKPTTKNLPSCLTRTVVQLEYGNCLRYVFVVLFVQSTNRKSRSTTKFDNLSLTETQYPLIIYSDTLLIVPVFDFQRWCAGGVDVAKVAEARCTSSSLPILYFYIVSRRTLATQYKLNMT</sequence>
<organism evidence="1 2">
    <name type="scientific">Romanomermis culicivorax</name>
    <name type="common">Nematode worm</name>
    <dbReference type="NCBI Taxonomy" id="13658"/>
    <lineage>
        <taxon>Eukaryota</taxon>
        <taxon>Metazoa</taxon>
        <taxon>Ecdysozoa</taxon>
        <taxon>Nematoda</taxon>
        <taxon>Enoplea</taxon>
        <taxon>Dorylaimia</taxon>
        <taxon>Mermithida</taxon>
        <taxon>Mermithoidea</taxon>
        <taxon>Mermithidae</taxon>
        <taxon>Romanomermis</taxon>
    </lineage>
</organism>
<reference evidence="2" key="1">
    <citation type="submission" date="2022-11" db="UniProtKB">
        <authorList>
            <consortium name="WormBaseParasite"/>
        </authorList>
    </citation>
    <scope>IDENTIFICATION</scope>
</reference>
<name>A0A915HXQ5_ROMCU</name>
<keyword evidence="1" id="KW-1185">Reference proteome</keyword>
<evidence type="ECO:0000313" key="1">
    <source>
        <dbReference type="Proteomes" id="UP000887565"/>
    </source>
</evidence>
<dbReference type="AlphaFoldDB" id="A0A915HXQ5"/>
<dbReference type="WBParaSite" id="nRc.2.0.1.t06352-RA">
    <property type="protein sequence ID" value="nRc.2.0.1.t06352-RA"/>
    <property type="gene ID" value="nRc.2.0.1.g06352"/>
</dbReference>
<proteinExistence type="predicted"/>
<evidence type="ECO:0000313" key="2">
    <source>
        <dbReference type="WBParaSite" id="nRc.2.0.1.t06352-RA"/>
    </source>
</evidence>